<dbReference type="EMBL" id="DSFE01000003">
    <property type="protein sequence ID" value="HEU97247.1"/>
    <property type="molecule type" value="Genomic_DNA"/>
</dbReference>
<dbReference type="PANTHER" id="PTHR38031:SF1">
    <property type="entry name" value="SULFUR CARRIER PROTEIN CYSO"/>
    <property type="match status" value="1"/>
</dbReference>
<dbReference type="PANTHER" id="PTHR38031">
    <property type="entry name" value="SULFUR CARRIER PROTEIN SLR0821-RELATED"/>
    <property type="match status" value="1"/>
</dbReference>
<dbReference type="Proteomes" id="UP000885664">
    <property type="component" value="Unassembled WGS sequence"/>
</dbReference>
<dbReference type="InterPro" id="IPR010038">
    <property type="entry name" value="MoaD_arc-typ"/>
</dbReference>
<gene>
    <name evidence="1" type="ORF">ENO36_00115</name>
</gene>
<name>A0A7C2UPM0_9CREN</name>
<accession>A0A7C2UPM0</accession>
<protein>
    <submittedName>
        <fullName evidence="1">MoaD/ThiS family protein</fullName>
    </submittedName>
</protein>
<dbReference type="InterPro" id="IPR052045">
    <property type="entry name" value="Sulfur_Carrier/Prot_Modifier"/>
</dbReference>
<dbReference type="AlphaFoldDB" id="A0A7C2UPM0"/>
<sequence length="83" mass="9146">MIHVRVYAMLIDLVGSRTLEVEGARTVKELLDILDSRYHGFKKELEKGFLILVNGVNVLHLNGLDTEIKDGDTVVIFPPVGGG</sequence>
<reference evidence="1" key="1">
    <citation type="journal article" date="2020" name="mSystems">
        <title>Genome- and Community-Level Interaction Insights into Carbon Utilization and Element Cycling Functions of Hydrothermarchaeota in Hydrothermal Sediment.</title>
        <authorList>
            <person name="Zhou Z."/>
            <person name="Liu Y."/>
            <person name="Xu W."/>
            <person name="Pan J."/>
            <person name="Luo Z.H."/>
            <person name="Li M."/>
        </authorList>
    </citation>
    <scope>NUCLEOTIDE SEQUENCE [LARGE SCALE GENOMIC DNA]</scope>
    <source>
        <strain evidence="1">SpSt-1259</strain>
    </source>
</reference>
<dbReference type="InterPro" id="IPR012675">
    <property type="entry name" value="Beta-grasp_dom_sf"/>
</dbReference>
<comment type="caution">
    <text evidence="1">The sequence shown here is derived from an EMBL/GenBank/DDBJ whole genome shotgun (WGS) entry which is preliminary data.</text>
</comment>
<dbReference type="SUPFAM" id="SSF54285">
    <property type="entry name" value="MoaD/ThiS"/>
    <property type="match status" value="1"/>
</dbReference>
<evidence type="ECO:0000313" key="1">
    <source>
        <dbReference type="EMBL" id="HEU97247.1"/>
    </source>
</evidence>
<organism evidence="1">
    <name type="scientific">Fervidicoccus fontis</name>
    <dbReference type="NCBI Taxonomy" id="683846"/>
    <lineage>
        <taxon>Archaea</taxon>
        <taxon>Thermoproteota</taxon>
        <taxon>Thermoprotei</taxon>
        <taxon>Fervidicoccales</taxon>
        <taxon>Fervidicoccaceae</taxon>
        <taxon>Fervidicoccus</taxon>
    </lineage>
</organism>
<dbReference type="InterPro" id="IPR003749">
    <property type="entry name" value="ThiS/MoaD-like"/>
</dbReference>
<dbReference type="Pfam" id="PF02597">
    <property type="entry name" value="ThiS"/>
    <property type="match status" value="1"/>
</dbReference>
<dbReference type="Gene3D" id="3.10.20.30">
    <property type="match status" value="1"/>
</dbReference>
<dbReference type="NCBIfam" id="TIGR01687">
    <property type="entry name" value="moaD_arch"/>
    <property type="match status" value="1"/>
</dbReference>
<dbReference type="InterPro" id="IPR016155">
    <property type="entry name" value="Mopterin_synth/thiamin_S_b"/>
</dbReference>
<proteinExistence type="predicted"/>